<name>A0AAW0CHN9_9AGAR</name>
<sequence length="511" mass="58883">MHNDVPNELWTEIFLHGPREALMQLNLTHKRFNSLARPLLFRNFVFDPYEVGVPVGRLLQDEETLQDPDSFILKRLEFWTSSEIASYVHLCAVYRSRSLRGDSAPQHIWMSVTSTAATCELVGKLCRRLHHLVNLRHLKLSDIEYPALLLSSISVLPNLRYLEVRSCYPQEHEGTTDSRPHTATAALDSPPLCEATLEYSAWPASPGISAKHWYPLLRRDTLRKLSTSLHTWILSQILMGQPFMVVTHLELVVSVRRLLQNVQVFEKFPAMQSLAVVASTEPREPDGNGAFQDARSPVLASLGEYRGPPDLLKLFLPLSSLHRLFLSCDDVNHALLHLRLINGSNHITSLRVHFLDLTHEELRELCGFFPHLTDLRVKVTVPYWIEDDYEEYHLGKQTNFEAFDFLTELMESPPFPIGIEKISVRWKYEDDNSHLDDGAPDLKALEDEFLSRYPALKAMWIDGSPGFLYFWQLGISGVQYDSCSFDYNDDEEKWEKAHALRKDLEMRWDNM</sequence>
<comment type="caution">
    <text evidence="1">The sequence shown here is derived from an EMBL/GenBank/DDBJ whole genome shotgun (WGS) entry which is preliminary data.</text>
</comment>
<evidence type="ECO:0008006" key="3">
    <source>
        <dbReference type="Google" id="ProtNLM"/>
    </source>
</evidence>
<dbReference type="EMBL" id="JAWWNJ010000016">
    <property type="protein sequence ID" value="KAK7039368.1"/>
    <property type="molecule type" value="Genomic_DNA"/>
</dbReference>
<proteinExistence type="predicted"/>
<organism evidence="1 2">
    <name type="scientific">Favolaschia claudopus</name>
    <dbReference type="NCBI Taxonomy" id="2862362"/>
    <lineage>
        <taxon>Eukaryota</taxon>
        <taxon>Fungi</taxon>
        <taxon>Dikarya</taxon>
        <taxon>Basidiomycota</taxon>
        <taxon>Agaricomycotina</taxon>
        <taxon>Agaricomycetes</taxon>
        <taxon>Agaricomycetidae</taxon>
        <taxon>Agaricales</taxon>
        <taxon>Marasmiineae</taxon>
        <taxon>Mycenaceae</taxon>
        <taxon>Favolaschia</taxon>
    </lineage>
</organism>
<reference evidence="1 2" key="1">
    <citation type="journal article" date="2024" name="J Genomics">
        <title>Draft genome sequencing and assembly of Favolaschia claudopus CIRM-BRFM 2984 isolated from oak limbs.</title>
        <authorList>
            <person name="Navarro D."/>
            <person name="Drula E."/>
            <person name="Chaduli D."/>
            <person name="Cazenave R."/>
            <person name="Ahrendt S."/>
            <person name="Wang J."/>
            <person name="Lipzen A."/>
            <person name="Daum C."/>
            <person name="Barry K."/>
            <person name="Grigoriev I.V."/>
            <person name="Favel A."/>
            <person name="Rosso M.N."/>
            <person name="Martin F."/>
        </authorList>
    </citation>
    <scope>NUCLEOTIDE SEQUENCE [LARGE SCALE GENOMIC DNA]</scope>
    <source>
        <strain evidence="1 2">CIRM-BRFM 2984</strain>
    </source>
</reference>
<evidence type="ECO:0000313" key="1">
    <source>
        <dbReference type="EMBL" id="KAK7039368.1"/>
    </source>
</evidence>
<evidence type="ECO:0000313" key="2">
    <source>
        <dbReference type="Proteomes" id="UP001362999"/>
    </source>
</evidence>
<dbReference type="SUPFAM" id="SSF52058">
    <property type="entry name" value="L domain-like"/>
    <property type="match status" value="1"/>
</dbReference>
<dbReference type="InterPro" id="IPR032675">
    <property type="entry name" value="LRR_dom_sf"/>
</dbReference>
<dbReference type="AlphaFoldDB" id="A0AAW0CHN9"/>
<accession>A0AAW0CHN9</accession>
<dbReference type="Proteomes" id="UP001362999">
    <property type="component" value="Unassembled WGS sequence"/>
</dbReference>
<dbReference type="Gene3D" id="3.80.10.10">
    <property type="entry name" value="Ribonuclease Inhibitor"/>
    <property type="match status" value="1"/>
</dbReference>
<protein>
    <recommendedName>
        <fullName evidence="3">F-box domain-containing protein</fullName>
    </recommendedName>
</protein>
<gene>
    <name evidence="1" type="ORF">R3P38DRAFT_2899163</name>
</gene>
<keyword evidence="2" id="KW-1185">Reference proteome</keyword>